<dbReference type="PROSITE" id="PS00978">
    <property type="entry name" value="FAD_G3PDH_2"/>
    <property type="match status" value="1"/>
</dbReference>
<dbReference type="AlphaFoldDB" id="A0A9D2GUV6"/>
<sequence length="534" mass="58784">MISTTVIIIGGGATGSGVLRDLSMRGIPAVMLEQGGLAYGTSSRFHGLLHSGARYAVNDNDSAKECIEENMILRKIGKHCVELTEGFFVQTPEDDKDFAPKWLEGCQKAGIKTEEISLEEAFKLEPNLSRKISKVYKVPDSCIDGFRLVWQNVMSARKYGGQIYTYHKVVEIITESGKVKGVKALNRVTNKIVEFGCDYIVNSSGSWAGELVSLSGLAPLPISPDRGTLVVFNHRFTSRVINRLHKSSDGDIFVPHGSVTILGTTSAEANTPDDKTPTSQEVIKLLDIGRHVFPYVDDYRILRAFAGTRPLYGAKGSGRSASRNFNIVNHASEGLNGFVSIFGGKLTTYRLMAEKVSDIVSDMAGVSAKCRTADEPIIPDASEHTISKAKKYFPAGAVNIVADRIGADFEKVVDNIEKSKEQNELVCECEMVTLSEIKYVAQDDASYYLNDIRLRTRLGMGTCQGTFCSLRAISALENENIEMKLKPSDNIKNFLQERWNGLRPALWGGQLREAELTRAIYLSTLNFDGESYEA</sequence>
<evidence type="ECO:0000256" key="2">
    <source>
        <dbReference type="ARBA" id="ARBA00007330"/>
    </source>
</evidence>
<comment type="similarity">
    <text evidence="2">Belongs to the FAD-dependent glycerol-3-phosphate dehydrogenase family.</text>
</comment>
<dbReference type="InterPro" id="IPR017752">
    <property type="entry name" value="G3P_DH_GlpA_su"/>
</dbReference>
<dbReference type="EMBL" id="DXAQ01000091">
    <property type="protein sequence ID" value="HIZ89460.1"/>
    <property type="molecule type" value="Genomic_DNA"/>
</dbReference>
<dbReference type="GO" id="GO:0010181">
    <property type="term" value="F:FMN binding"/>
    <property type="evidence" value="ECO:0007669"/>
    <property type="project" value="InterPro"/>
</dbReference>
<dbReference type="GO" id="GO:0046174">
    <property type="term" value="P:polyol catabolic process"/>
    <property type="evidence" value="ECO:0007669"/>
    <property type="project" value="InterPro"/>
</dbReference>
<dbReference type="Gene3D" id="3.30.9.10">
    <property type="entry name" value="D-Amino Acid Oxidase, subunit A, domain 2"/>
    <property type="match status" value="1"/>
</dbReference>
<keyword evidence="3" id="KW-0285">Flavoprotein</keyword>
<dbReference type="NCBIfam" id="NF008313">
    <property type="entry name" value="PRK11101.1"/>
    <property type="match status" value="1"/>
</dbReference>
<evidence type="ECO:0000256" key="4">
    <source>
        <dbReference type="ARBA" id="ARBA00022827"/>
    </source>
</evidence>
<dbReference type="GO" id="GO:0005886">
    <property type="term" value="C:plasma membrane"/>
    <property type="evidence" value="ECO:0007669"/>
    <property type="project" value="InterPro"/>
</dbReference>
<gene>
    <name evidence="7" type="primary">glpA</name>
    <name evidence="7" type="ORF">H9804_05910</name>
</gene>
<dbReference type="Pfam" id="PF01266">
    <property type="entry name" value="DAO"/>
    <property type="match status" value="1"/>
</dbReference>
<dbReference type="CDD" id="cd19946">
    <property type="entry name" value="GlpA-like_Fer2_BFD-like"/>
    <property type="match status" value="1"/>
</dbReference>
<dbReference type="GO" id="GO:0004368">
    <property type="term" value="F:glycerol-3-phosphate dehydrogenase (quinone) activity"/>
    <property type="evidence" value="ECO:0007669"/>
    <property type="project" value="UniProtKB-EC"/>
</dbReference>
<dbReference type="InterPro" id="IPR006076">
    <property type="entry name" value="FAD-dep_OxRdtase"/>
</dbReference>
<keyword evidence="5 7" id="KW-0560">Oxidoreductase</keyword>
<dbReference type="InterPro" id="IPR041854">
    <property type="entry name" value="BFD-like_2Fe2S-bd_dom_sf"/>
</dbReference>
<evidence type="ECO:0000259" key="6">
    <source>
        <dbReference type="Pfam" id="PF01266"/>
    </source>
</evidence>
<evidence type="ECO:0000313" key="8">
    <source>
        <dbReference type="Proteomes" id="UP000824176"/>
    </source>
</evidence>
<dbReference type="EC" id="1.1.5.3" evidence="7"/>
<proteinExistence type="inferred from homology"/>
<dbReference type="GO" id="GO:0050660">
    <property type="term" value="F:flavin adenine dinucleotide binding"/>
    <property type="evidence" value="ECO:0007669"/>
    <property type="project" value="InterPro"/>
</dbReference>
<reference evidence="7" key="1">
    <citation type="journal article" date="2021" name="PeerJ">
        <title>Extensive microbial diversity within the chicken gut microbiome revealed by metagenomics and culture.</title>
        <authorList>
            <person name="Gilroy R."/>
            <person name="Ravi A."/>
            <person name="Getino M."/>
            <person name="Pursley I."/>
            <person name="Horton D.L."/>
            <person name="Alikhan N.F."/>
            <person name="Baker D."/>
            <person name="Gharbi K."/>
            <person name="Hall N."/>
            <person name="Watson M."/>
            <person name="Adriaenssens E.M."/>
            <person name="Foster-Nyarko E."/>
            <person name="Jarju S."/>
            <person name="Secka A."/>
            <person name="Antonio M."/>
            <person name="Oren A."/>
            <person name="Chaudhuri R.R."/>
            <person name="La Ragione R."/>
            <person name="Hildebrand F."/>
            <person name="Pallen M.J."/>
        </authorList>
    </citation>
    <scope>NUCLEOTIDE SEQUENCE</scope>
    <source>
        <strain evidence="7">ChiW4-1371</strain>
    </source>
</reference>
<dbReference type="SUPFAM" id="SSF51905">
    <property type="entry name" value="FAD/NAD(P)-binding domain"/>
    <property type="match status" value="1"/>
</dbReference>
<dbReference type="GO" id="GO:0009331">
    <property type="term" value="C:glycerol-3-phosphate dehydrogenase (FAD) complex"/>
    <property type="evidence" value="ECO:0007669"/>
    <property type="project" value="InterPro"/>
</dbReference>
<dbReference type="NCBIfam" id="TIGR03377">
    <property type="entry name" value="glycerol3P_GlpA"/>
    <property type="match status" value="1"/>
</dbReference>
<dbReference type="Gene3D" id="1.10.10.1100">
    <property type="entry name" value="BFD-like [2Fe-2S]-binding domain"/>
    <property type="match status" value="1"/>
</dbReference>
<evidence type="ECO:0000256" key="5">
    <source>
        <dbReference type="ARBA" id="ARBA00023002"/>
    </source>
</evidence>
<dbReference type="GO" id="GO:0006072">
    <property type="term" value="P:glycerol-3-phosphate metabolic process"/>
    <property type="evidence" value="ECO:0007669"/>
    <property type="project" value="InterPro"/>
</dbReference>
<organism evidence="7 8">
    <name type="scientific">Candidatus Mucispirillum faecigallinarum</name>
    <dbReference type="NCBI Taxonomy" id="2838699"/>
    <lineage>
        <taxon>Bacteria</taxon>
        <taxon>Pseudomonadati</taxon>
        <taxon>Deferribacterota</taxon>
        <taxon>Deferribacteres</taxon>
        <taxon>Deferribacterales</taxon>
        <taxon>Mucispirillaceae</taxon>
        <taxon>Mucispirillum</taxon>
    </lineage>
</organism>
<dbReference type="Gene3D" id="3.50.50.60">
    <property type="entry name" value="FAD/NAD(P)-binding domain"/>
    <property type="match status" value="1"/>
</dbReference>
<comment type="caution">
    <text evidence="7">The sequence shown here is derived from an EMBL/GenBank/DDBJ whole genome shotgun (WGS) entry which is preliminary data.</text>
</comment>
<reference evidence="7" key="2">
    <citation type="submission" date="2021-04" db="EMBL/GenBank/DDBJ databases">
        <authorList>
            <person name="Gilroy R."/>
        </authorList>
    </citation>
    <scope>NUCLEOTIDE SEQUENCE</scope>
    <source>
        <strain evidence="7">ChiW4-1371</strain>
    </source>
</reference>
<name>A0A9D2GUV6_9BACT</name>
<accession>A0A9D2GUV6</accession>
<dbReference type="Proteomes" id="UP000824176">
    <property type="component" value="Unassembled WGS sequence"/>
</dbReference>
<evidence type="ECO:0000256" key="3">
    <source>
        <dbReference type="ARBA" id="ARBA00022630"/>
    </source>
</evidence>
<comment type="cofactor">
    <cofactor evidence="1">
        <name>FAD</name>
        <dbReference type="ChEBI" id="CHEBI:57692"/>
    </cofactor>
</comment>
<evidence type="ECO:0000256" key="1">
    <source>
        <dbReference type="ARBA" id="ARBA00001974"/>
    </source>
</evidence>
<dbReference type="InterPro" id="IPR000447">
    <property type="entry name" value="G3P_DH_FAD-dep"/>
</dbReference>
<dbReference type="PANTHER" id="PTHR11985">
    <property type="entry name" value="GLYCEROL-3-PHOSPHATE DEHYDROGENASE"/>
    <property type="match status" value="1"/>
</dbReference>
<protein>
    <submittedName>
        <fullName evidence="7">Anaerobic glycerol-3-phosphate dehydrogenase subunit A</fullName>
        <ecNumber evidence="7">1.1.5.3</ecNumber>
    </submittedName>
</protein>
<dbReference type="PRINTS" id="PR01001">
    <property type="entry name" value="FADG3PDH"/>
</dbReference>
<keyword evidence="4" id="KW-0274">FAD</keyword>
<evidence type="ECO:0000313" key="7">
    <source>
        <dbReference type="EMBL" id="HIZ89460.1"/>
    </source>
</evidence>
<feature type="domain" description="FAD dependent oxidoreductase" evidence="6">
    <location>
        <begin position="6"/>
        <end position="350"/>
    </location>
</feature>
<dbReference type="InterPro" id="IPR036188">
    <property type="entry name" value="FAD/NAD-bd_sf"/>
</dbReference>
<dbReference type="PANTHER" id="PTHR11985:SF15">
    <property type="entry name" value="GLYCEROL-3-PHOSPHATE DEHYDROGENASE, MITOCHONDRIAL"/>
    <property type="match status" value="1"/>
</dbReference>